<keyword evidence="2" id="KW-1185">Reference proteome</keyword>
<dbReference type="AlphaFoldDB" id="A0A9P8DQL8"/>
<dbReference type="EMBL" id="JAHBCI010000002">
    <property type="protein sequence ID" value="KAG9506223.1"/>
    <property type="molecule type" value="Genomic_DNA"/>
</dbReference>
<organism evidence="1 2">
    <name type="scientific">Fusarium musae</name>
    <dbReference type="NCBI Taxonomy" id="1042133"/>
    <lineage>
        <taxon>Eukaryota</taxon>
        <taxon>Fungi</taxon>
        <taxon>Dikarya</taxon>
        <taxon>Ascomycota</taxon>
        <taxon>Pezizomycotina</taxon>
        <taxon>Sordariomycetes</taxon>
        <taxon>Hypocreomycetidae</taxon>
        <taxon>Hypocreales</taxon>
        <taxon>Nectriaceae</taxon>
        <taxon>Fusarium</taxon>
    </lineage>
</organism>
<protein>
    <submittedName>
        <fullName evidence="1">Uncharacterized protein</fullName>
    </submittedName>
</protein>
<evidence type="ECO:0000313" key="1">
    <source>
        <dbReference type="EMBL" id="KAG9506223.1"/>
    </source>
</evidence>
<comment type="caution">
    <text evidence="1">The sequence shown here is derived from an EMBL/GenBank/DDBJ whole genome shotgun (WGS) entry which is preliminary data.</text>
</comment>
<sequence>MQERAFADNTIQALRAHQVYLKLLLINHIIYLTKLFEEALPLPPDTNVVAINAHLGREPGPAVDTEYFDFDDYRACLAVSKSWKAKFGMKGAMA</sequence>
<reference evidence="1" key="1">
    <citation type="journal article" date="2021" name="Mol. Plant Microbe Interact.">
        <title>Telomere to telomere genome assembly of Fusarium musae F31, causal agent of crown rot disease of banana.</title>
        <authorList>
            <person name="Degradi L."/>
            <person name="Tava V."/>
            <person name="Kunova A."/>
            <person name="Cortesi P."/>
            <person name="Saracchi M."/>
            <person name="Pasquali M."/>
        </authorList>
    </citation>
    <scope>NUCLEOTIDE SEQUENCE</scope>
    <source>
        <strain evidence="1">F31</strain>
    </source>
</reference>
<accession>A0A9P8DQL8</accession>
<dbReference type="RefSeq" id="XP_044685222.1">
    <property type="nucleotide sequence ID" value="XM_044820922.1"/>
</dbReference>
<proteinExistence type="predicted"/>
<name>A0A9P8DQL8_9HYPO</name>
<dbReference type="Proteomes" id="UP000827133">
    <property type="component" value="Unassembled WGS sequence"/>
</dbReference>
<dbReference type="KEGG" id="fmu:J7337_003204"/>
<gene>
    <name evidence="1" type="ORF">J7337_003204</name>
</gene>
<evidence type="ECO:0000313" key="2">
    <source>
        <dbReference type="Proteomes" id="UP000827133"/>
    </source>
</evidence>
<dbReference type="GeneID" id="68311061"/>